<protein>
    <recommendedName>
        <fullName evidence="6">Mid2 domain-containing protein</fullName>
    </recommendedName>
</protein>
<evidence type="ECO:0000256" key="1">
    <source>
        <dbReference type="SAM" id="MobiDB-lite"/>
    </source>
</evidence>
<keyword evidence="3" id="KW-0732">Signal</keyword>
<evidence type="ECO:0000256" key="3">
    <source>
        <dbReference type="SAM" id="SignalP"/>
    </source>
</evidence>
<proteinExistence type="predicted"/>
<keyword evidence="2" id="KW-0472">Membrane</keyword>
<reference evidence="4 5" key="1">
    <citation type="submission" date="2017-03" db="EMBL/GenBank/DDBJ databases">
        <title>Genomes of endolithic fungi from Antarctica.</title>
        <authorList>
            <person name="Coleine C."/>
            <person name="Masonjones S."/>
            <person name="Stajich J.E."/>
        </authorList>
    </citation>
    <scope>NUCLEOTIDE SEQUENCE [LARGE SCALE GENOMIC DNA]</scope>
    <source>
        <strain evidence="4 5">CCFEE 6314</strain>
    </source>
</reference>
<feature type="chain" id="PRO_5019248785" description="Mid2 domain-containing protein" evidence="3">
    <location>
        <begin position="20"/>
        <end position="290"/>
    </location>
</feature>
<evidence type="ECO:0008006" key="6">
    <source>
        <dbReference type="Google" id="ProtNLM"/>
    </source>
</evidence>
<accession>A0A438N0X7</accession>
<dbReference type="Proteomes" id="UP000288859">
    <property type="component" value="Unassembled WGS sequence"/>
</dbReference>
<evidence type="ECO:0000256" key="2">
    <source>
        <dbReference type="SAM" id="Phobius"/>
    </source>
</evidence>
<dbReference type="EMBL" id="NAJM01000030">
    <property type="protein sequence ID" value="RVX69346.1"/>
    <property type="molecule type" value="Genomic_DNA"/>
</dbReference>
<keyword evidence="2" id="KW-0812">Transmembrane</keyword>
<feature type="transmembrane region" description="Helical" evidence="2">
    <location>
        <begin position="192"/>
        <end position="213"/>
    </location>
</feature>
<dbReference type="OrthoDB" id="5390143at2759"/>
<sequence>MSFLIPLLQCALIAEVILAQQTNSFINPPSAGRAEFFLDNPILTIGQDISVKWSTDLEQYSIALWQQSLNIGIATVGPNVYTKIPGGPEEGQFNWTVDNLGFSLSQSNVFYFNLTGTLDDVENVVTSHYFNMTRPSAVTSSSSSISPSSTSTASSSNSTSPSEPASIATASIATAPAETSTDNSSTDTPTKVGIGVGLGLGIPLMALVGYLALLRRKRAGPIDTISNGLAPPYSQQPTDSEYSYPVRELPDAQYPSKRGGFEHQIGRHGDFNEPVELDTGSRGHSKFIRM</sequence>
<feature type="signal peptide" evidence="3">
    <location>
        <begin position="1"/>
        <end position="19"/>
    </location>
</feature>
<gene>
    <name evidence="4" type="ORF">B0A52_06941</name>
</gene>
<keyword evidence="2" id="KW-1133">Transmembrane helix</keyword>
<evidence type="ECO:0000313" key="5">
    <source>
        <dbReference type="Proteomes" id="UP000288859"/>
    </source>
</evidence>
<evidence type="ECO:0000313" key="4">
    <source>
        <dbReference type="EMBL" id="RVX69346.1"/>
    </source>
</evidence>
<name>A0A438N0X7_EXOME</name>
<feature type="region of interest" description="Disordered" evidence="1">
    <location>
        <begin position="136"/>
        <end position="168"/>
    </location>
</feature>
<comment type="caution">
    <text evidence="4">The sequence shown here is derived from an EMBL/GenBank/DDBJ whole genome shotgun (WGS) entry which is preliminary data.</text>
</comment>
<feature type="region of interest" description="Disordered" evidence="1">
    <location>
        <begin position="266"/>
        <end position="290"/>
    </location>
</feature>
<dbReference type="AlphaFoldDB" id="A0A438N0X7"/>
<organism evidence="4 5">
    <name type="scientific">Exophiala mesophila</name>
    <name type="common">Black yeast-like fungus</name>
    <dbReference type="NCBI Taxonomy" id="212818"/>
    <lineage>
        <taxon>Eukaryota</taxon>
        <taxon>Fungi</taxon>
        <taxon>Dikarya</taxon>
        <taxon>Ascomycota</taxon>
        <taxon>Pezizomycotina</taxon>
        <taxon>Eurotiomycetes</taxon>
        <taxon>Chaetothyriomycetidae</taxon>
        <taxon>Chaetothyriales</taxon>
        <taxon>Herpotrichiellaceae</taxon>
        <taxon>Exophiala</taxon>
    </lineage>
</organism>